<dbReference type="InterPro" id="IPR051609">
    <property type="entry name" value="NmrA/Isoflavone_reductase-like"/>
</dbReference>
<evidence type="ECO:0000256" key="1">
    <source>
        <dbReference type="ARBA" id="ARBA00022857"/>
    </source>
</evidence>
<keyword evidence="1" id="KW-0521">NADP</keyword>
<evidence type="ECO:0000259" key="3">
    <source>
        <dbReference type="Pfam" id="PF05368"/>
    </source>
</evidence>
<keyword evidence="2" id="KW-0560">Oxidoreductase</keyword>
<sequence>MSSLKNIVWVGTGRFGLPILEKVLAAEKFNIKLLVRNDVSTYANLPPKLASVMQVDYSDHKTLVTHLQGQDAVIVFTSFVPGDELDRKQIALVNAAIDAGVKYFIPSEWAPDTAGIMGSSSRGPGPTLPTDVVLAPKRVVHNYLLCRAAEGKIRFTVIYPGVLFEQGFENGIFGFDFATRTARLADNGIHAFPATTLTTASQVIISLFTTPSLISSRFYHVADGVLTQQDIFHVVEKESRSPWTRTSYSVRDVRNDAIANIRNGIYGPTEYMNSLMTPFFGGLQAWNHLDNETLNVRNGEVDLRDEVTKLVRAKL</sequence>
<gene>
    <name evidence="4" type="ORF">T440DRAFT_408742</name>
</gene>
<protein>
    <submittedName>
        <fullName evidence="4">NAD(P)-binding protein</fullName>
    </submittedName>
</protein>
<dbReference type="GO" id="GO:0016491">
    <property type="term" value="F:oxidoreductase activity"/>
    <property type="evidence" value="ECO:0007669"/>
    <property type="project" value="UniProtKB-KW"/>
</dbReference>
<dbReference type="Pfam" id="PF05368">
    <property type="entry name" value="NmrA"/>
    <property type="match status" value="1"/>
</dbReference>
<dbReference type="Gene3D" id="3.40.50.720">
    <property type="entry name" value="NAD(P)-binding Rossmann-like Domain"/>
    <property type="match status" value="1"/>
</dbReference>
<name>A0A6A7AQ33_9PLEO</name>
<dbReference type="AlphaFoldDB" id="A0A6A7AQ33"/>
<reference evidence="4" key="1">
    <citation type="submission" date="2020-01" db="EMBL/GenBank/DDBJ databases">
        <authorList>
            <consortium name="DOE Joint Genome Institute"/>
            <person name="Haridas S."/>
            <person name="Albert R."/>
            <person name="Binder M."/>
            <person name="Bloem J."/>
            <person name="Labutti K."/>
            <person name="Salamov A."/>
            <person name="Andreopoulos B."/>
            <person name="Baker S.E."/>
            <person name="Barry K."/>
            <person name="Bills G."/>
            <person name="Bluhm B.H."/>
            <person name="Cannon C."/>
            <person name="Castanera R."/>
            <person name="Culley D.E."/>
            <person name="Daum C."/>
            <person name="Ezra D."/>
            <person name="Gonzalez J.B."/>
            <person name="Henrissat B."/>
            <person name="Kuo A."/>
            <person name="Liang C."/>
            <person name="Lipzen A."/>
            <person name="Lutzoni F."/>
            <person name="Magnuson J."/>
            <person name="Mondo S."/>
            <person name="Nolan M."/>
            <person name="Ohm R."/>
            <person name="Pangilinan J."/>
            <person name="Park H.-J."/>
            <person name="Ramirez L."/>
            <person name="Alfaro M."/>
            <person name="Sun H."/>
            <person name="Tritt A."/>
            <person name="Yoshinaga Y."/>
            <person name="Zwiers L.-H."/>
            <person name="Turgeon B.G."/>
            <person name="Goodwin S.B."/>
            <person name="Spatafora J.W."/>
            <person name="Crous P.W."/>
            <person name="Grigoriev I.V."/>
        </authorList>
    </citation>
    <scope>NUCLEOTIDE SEQUENCE</scope>
    <source>
        <strain evidence="4">IPT5</strain>
    </source>
</reference>
<dbReference type="OrthoDB" id="419598at2759"/>
<dbReference type="SUPFAM" id="SSF51735">
    <property type="entry name" value="NAD(P)-binding Rossmann-fold domains"/>
    <property type="match status" value="1"/>
</dbReference>
<evidence type="ECO:0000256" key="2">
    <source>
        <dbReference type="ARBA" id="ARBA00023002"/>
    </source>
</evidence>
<dbReference type="EMBL" id="MU006353">
    <property type="protein sequence ID" value="KAF2845163.1"/>
    <property type="molecule type" value="Genomic_DNA"/>
</dbReference>
<dbReference type="InterPro" id="IPR036291">
    <property type="entry name" value="NAD(P)-bd_dom_sf"/>
</dbReference>
<dbReference type="PANTHER" id="PTHR47706:SF9">
    <property type="entry name" value="NMRA-LIKE DOMAIN-CONTAINING PROTEIN-RELATED"/>
    <property type="match status" value="1"/>
</dbReference>
<dbReference type="PANTHER" id="PTHR47706">
    <property type="entry name" value="NMRA-LIKE FAMILY PROTEIN"/>
    <property type="match status" value="1"/>
</dbReference>
<dbReference type="Proteomes" id="UP000799423">
    <property type="component" value="Unassembled WGS sequence"/>
</dbReference>
<dbReference type="Gene3D" id="3.90.25.10">
    <property type="entry name" value="UDP-galactose 4-epimerase, domain 1"/>
    <property type="match status" value="1"/>
</dbReference>
<dbReference type="InterPro" id="IPR008030">
    <property type="entry name" value="NmrA-like"/>
</dbReference>
<organism evidence="4 5">
    <name type="scientific">Plenodomus tracheiphilus IPT5</name>
    <dbReference type="NCBI Taxonomy" id="1408161"/>
    <lineage>
        <taxon>Eukaryota</taxon>
        <taxon>Fungi</taxon>
        <taxon>Dikarya</taxon>
        <taxon>Ascomycota</taxon>
        <taxon>Pezizomycotina</taxon>
        <taxon>Dothideomycetes</taxon>
        <taxon>Pleosporomycetidae</taxon>
        <taxon>Pleosporales</taxon>
        <taxon>Pleosporineae</taxon>
        <taxon>Leptosphaeriaceae</taxon>
        <taxon>Plenodomus</taxon>
    </lineage>
</organism>
<evidence type="ECO:0000313" key="4">
    <source>
        <dbReference type="EMBL" id="KAF2845163.1"/>
    </source>
</evidence>
<accession>A0A6A7AQ33</accession>
<proteinExistence type="predicted"/>
<evidence type="ECO:0000313" key="5">
    <source>
        <dbReference type="Proteomes" id="UP000799423"/>
    </source>
</evidence>
<feature type="domain" description="NmrA-like" evidence="3">
    <location>
        <begin position="9"/>
        <end position="113"/>
    </location>
</feature>
<keyword evidence="5" id="KW-1185">Reference proteome</keyword>